<feature type="transmembrane region" description="Helical" evidence="3">
    <location>
        <begin position="81"/>
        <end position="102"/>
    </location>
</feature>
<sequence>MRYPCKLIQDILPLYHDGVCSQESKEIVEQHLSDCEECRKYYDDLCGVDAMEPDRALNKENEMKKAESFKGIKKRLLKKQVLLILVSFAVFFVLIFSVIGSLKHTKYIIPYENNIFVSMIDNQLIGRLQGNEANHLRIKRVETMNNNQKTTYLFFCMSSTKWDEIVTSDKIYSEYLLSSSEKGANEIDKVYYYTGDYTNLEEMDEAELQTILPSCELLWSK</sequence>
<keyword evidence="3" id="KW-0472">Membrane</keyword>
<dbReference type="RefSeq" id="WP_115714965.1">
    <property type="nucleotide sequence ID" value="NZ_AP019695.1"/>
</dbReference>
<feature type="domain" description="Putative zinc-finger" evidence="4">
    <location>
        <begin position="5"/>
        <end position="39"/>
    </location>
</feature>
<proteinExistence type="inferred from homology"/>
<keyword evidence="3" id="KW-1133">Transmembrane helix</keyword>
<dbReference type="EMBL" id="AP019695">
    <property type="protein sequence ID" value="BBK21764.1"/>
    <property type="molecule type" value="Genomic_DNA"/>
</dbReference>
<comment type="similarity">
    <text evidence="1">Belongs to the zinc-associated anti-sigma factor (ZAS) superfamily. Anti-sigma-W factor family.</text>
</comment>
<dbReference type="AlphaFoldDB" id="A0A6N4TH14"/>
<dbReference type="Proteomes" id="UP000464754">
    <property type="component" value="Chromosome"/>
</dbReference>
<evidence type="ECO:0000313" key="6">
    <source>
        <dbReference type="Proteomes" id="UP000464754"/>
    </source>
</evidence>
<gene>
    <name evidence="5" type="ORF">Aargi30884_06670</name>
</gene>
<dbReference type="InterPro" id="IPR041916">
    <property type="entry name" value="Anti_sigma_zinc_sf"/>
</dbReference>
<evidence type="ECO:0000256" key="3">
    <source>
        <dbReference type="SAM" id="Phobius"/>
    </source>
</evidence>
<keyword evidence="3" id="KW-0812">Transmembrane</keyword>
<dbReference type="KEGG" id="aarg:Aargi30884_06670"/>
<accession>A0A6N4TH14</accession>
<reference evidence="6" key="1">
    <citation type="submission" date="2019-05" db="EMBL/GenBank/DDBJ databases">
        <title>Complete genome sequencing of Absiella argi strain JCM 30884.</title>
        <authorList>
            <person name="Sakamoto M."/>
            <person name="Murakami T."/>
            <person name="Mori H."/>
        </authorList>
    </citation>
    <scope>NUCLEOTIDE SEQUENCE [LARGE SCALE GENOMIC DNA]</scope>
    <source>
        <strain evidence="6">JCM 30884</strain>
    </source>
</reference>
<organism evidence="5 6">
    <name type="scientific">Amedibacterium intestinale</name>
    <dbReference type="NCBI Taxonomy" id="2583452"/>
    <lineage>
        <taxon>Bacteria</taxon>
        <taxon>Bacillati</taxon>
        <taxon>Bacillota</taxon>
        <taxon>Erysipelotrichia</taxon>
        <taxon>Erysipelotrichales</taxon>
        <taxon>Erysipelotrichaceae</taxon>
        <taxon>Amedibacterium</taxon>
    </lineage>
</organism>
<dbReference type="Gene3D" id="1.10.10.1320">
    <property type="entry name" value="Anti-sigma factor, zinc-finger domain"/>
    <property type="match status" value="1"/>
</dbReference>
<dbReference type="Pfam" id="PF13490">
    <property type="entry name" value="zf-HC2"/>
    <property type="match status" value="1"/>
</dbReference>
<keyword evidence="6" id="KW-1185">Reference proteome</keyword>
<evidence type="ECO:0000313" key="5">
    <source>
        <dbReference type="EMBL" id="BBK21764.1"/>
    </source>
</evidence>
<dbReference type="InterPro" id="IPR027383">
    <property type="entry name" value="Znf_put"/>
</dbReference>
<protein>
    <recommendedName>
        <fullName evidence="2">Anti-sigma-W factor RsiW</fullName>
    </recommendedName>
</protein>
<evidence type="ECO:0000256" key="1">
    <source>
        <dbReference type="ARBA" id="ARBA00024353"/>
    </source>
</evidence>
<evidence type="ECO:0000259" key="4">
    <source>
        <dbReference type="Pfam" id="PF13490"/>
    </source>
</evidence>
<name>A0A6N4TH14_9FIRM</name>
<evidence type="ECO:0000256" key="2">
    <source>
        <dbReference type="ARBA" id="ARBA00024438"/>
    </source>
</evidence>